<dbReference type="InterPro" id="IPR029052">
    <property type="entry name" value="Metallo-depent_PP-like"/>
</dbReference>
<gene>
    <name evidence="2" type="ORF">BLA39750_01252</name>
</gene>
<evidence type="ECO:0000313" key="2">
    <source>
        <dbReference type="EMBL" id="VWC81770.1"/>
    </source>
</evidence>
<sequence>MSPSDDIGKQLTSLLSATLWQSGAIMNQEQEGSVRVAHLSDLHYSNGNLVEADRCFDHAVTKVISEGVDVAIISGDLTDHKQDAHSTALLRLMGAIRRLADHCPVLILQGTFLHDYPGMLAIYRFAGGKFPVETVDRIGQVALVGSQWHWFSAGDPLDDVRLLVSCIPTVNKADLVSSVGAQHVSDAMGDVLAGLMQGMFARQNLAARATGVPTVLVGHGTVSGSMTEHGVPMAGKDHEFSLGGLYAAQACATMLGHLHRHQSWQRVIAAFVQRVAYPGSIGRFHYGEEGKKGFLLWTVASSTCDFVFHETPAREMVDLIFEGAPDMTWLSERASSCVGKFVRVRYSIDAELASTVDKQAIELALTRSAEVRIEPRLLTSQRQRCSGISTLPTLAEKVEKWCDSTGNDPSLVVPRVRLLHSGNTKSIATDLIKEIFHEAQSLSRDHHDGAGNVMGARAGADSGLASASGRTFAH</sequence>
<dbReference type="Proteomes" id="UP000494110">
    <property type="component" value="Unassembled WGS sequence"/>
</dbReference>
<protein>
    <submittedName>
        <fullName evidence="2">DNA repair exonuclease-like protein</fullName>
    </submittedName>
</protein>
<keyword evidence="2" id="KW-0540">Nuclease</keyword>
<feature type="domain" description="Calcineurin-like phosphoesterase" evidence="1">
    <location>
        <begin position="35"/>
        <end position="108"/>
    </location>
</feature>
<evidence type="ECO:0000259" key="1">
    <source>
        <dbReference type="Pfam" id="PF00149"/>
    </source>
</evidence>
<dbReference type="InterPro" id="IPR050535">
    <property type="entry name" value="DNA_Repair-Maintenance_Comp"/>
</dbReference>
<dbReference type="PANTHER" id="PTHR30337:SF0">
    <property type="entry name" value="NUCLEASE SBCCD SUBUNIT D"/>
    <property type="match status" value="1"/>
</dbReference>
<reference evidence="2 3" key="1">
    <citation type="submission" date="2019-09" db="EMBL/GenBank/DDBJ databases">
        <authorList>
            <person name="Depoorter E."/>
        </authorList>
    </citation>
    <scope>NUCLEOTIDE SEQUENCE [LARGE SCALE GENOMIC DNA]</scope>
    <source>
        <strain evidence="2">R-39750</strain>
    </source>
</reference>
<accession>A0A6P2VCY0</accession>
<name>A0A6P2VCY0_BURL3</name>
<dbReference type="EMBL" id="CABVQN010000004">
    <property type="protein sequence ID" value="VWC81770.1"/>
    <property type="molecule type" value="Genomic_DNA"/>
</dbReference>
<dbReference type="RefSeq" id="WP_175011391.1">
    <property type="nucleotide sequence ID" value="NZ_CABVQN010000004.1"/>
</dbReference>
<proteinExistence type="predicted"/>
<evidence type="ECO:0000313" key="3">
    <source>
        <dbReference type="Proteomes" id="UP000494110"/>
    </source>
</evidence>
<dbReference type="SUPFAM" id="SSF56300">
    <property type="entry name" value="Metallo-dependent phosphatases"/>
    <property type="match status" value="1"/>
</dbReference>
<dbReference type="Gene3D" id="3.60.21.10">
    <property type="match status" value="1"/>
</dbReference>
<dbReference type="GO" id="GO:0004527">
    <property type="term" value="F:exonuclease activity"/>
    <property type="evidence" value="ECO:0007669"/>
    <property type="project" value="UniProtKB-KW"/>
</dbReference>
<dbReference type="InterPro" id="IPR004843">
    <property type="entry name" value="Calcineurin-like_PHP"/>
</dbReference>
<dbReference type="AlphaFoldDB" id="A0A6P2VCY0"/>
<organism evidence="2 3">
    <name type="scientific">Burkholderia lata (strain ATCC 17760 / DSM 23089 / LMG 22485 / NCIMB 9086 / R18194 / 383)</name>
    <dbReference type="NCBI Taxonomy" id="482957"/>
    <lineage>
        <taxon>Bacteria</taxon>
        <taxon>Pseudomonadati</taxon>
        <taxon>Pseudomonadota</taxon>
        <taxon>Betaproteobacteria</taxon>
        <taxon>Burkholderiales</taxon>
        <taxon>Burkholderiaceae</taxon>
        <taxon>Burkholderia</taxon>
        <taxon>Burkholderia cepacia complex</taxon>
    </lineage>
</organism>
<dbReference type="Pfam" id="PF00149">
    <property type="entry name" value="Metallophos"/>
    <property type="match status" value="1"/>
</dbReference>
<dbReference type="PANTHER" id="PTHR30337">
    <property type="entry name" value="COMPONENT OF ATP-DEPENDENT DSDNA EXONUCLEASE"/>
    <property type="match status" value="1"/>
</dbReference>
<keyword evidence="2" id="KW-0269">Exonuclease</keyword>
<keyword evidence="2" id="KW-0378">Hydrolase</keyword>